<evidence type="ECO:0000313" key="2">
    <source>
        <dbReference type="Proteomes" id="UP001203852"/>
    </source>
</evidence>
<organism evidence="1 2">
    <name type="scientific">Exophiala viscosa</name>
    <dbReference type="NCBI Taxonomy" id="2486360"/>
    <lineage>
        <taxon>Eukaryota</taxon>
        <taxon>Fungi</taxon>
        <taxon>Dikarya</taxon>
        <taxon>Ascomycota</taxon>
        <taxon>Pezizomycotina</taxon>
        <taxon>Eurotiomycetes</taxon>
        <taxon>Chaetothyriomycetidae</taxon>
        <taxon>Chaetothyriales</taxon>
        <taxon>Herpotrichiellaceae</taxon>
        <taxon>Exophiala</taxon>
    </lineage>
</organism>
<protein>
    <submittedName>
        <fullName evidence="1">Uncharacterized protein</fullName>
    </submittedName>
</protein>
<keyword evidence="2" id="KW-1185">Reference proteome</keyword>
<evidence type="ECO:0000313" key="1">
    <source>
        <dbReference type="EMBL" id="KAI1618365.1"/>
    </source>
</evidence>
<name>A0AAN6E7Z9_9EURO</name>
<comment type="caution">
    <text evidence="1">The sequence shown here is derived from an EMBL/GenBank/DDBJ whole genome shotgun (WGS) entry which is preliminary data.</text>
</comment>
<proteinExistence type="predicted"/>
<reference evidence="1" key="1">
    <citation type="journal article" date="2022" name="bioRxiv">
        <title>Deciphering the potential niche of two novel black yeast fungi from a biological soil crust based on their genomes, phenotypes, and melanin regulation.</title>
        <authorList>
            <consortium name="DOE Joint Genome Institute"/>
            <person name="Carr E.C."/>
            <person name="Barton Q."/>
            <person name="Grambo S."/>
            <person name="Sullivan M."/>
            <person name="Renfro C.M."/>
            <person name="Kuo A."/>
            <person name="Pangilinan J."/>
            <person name="Lipzen A."/>
            <person name="Keymanesh K."/>
            <person name="Savage E."/>
            <person name="Barry K."/>
            <person name="Grigoriev I.V."/>
            <person name="Riekhof W.R."/>
            <person name="Harris S.S."/>
        </authorList>
    </citation>
    <scope>NUCLEOTIDE SEQUENCE</scope>
    <source>
        <strain evidence="1">JF 03-4F</strain>
    </source>
</reference>
<dbReference type="EMBL" id="MU404350">
    <property type="protein sequence ID" value="KAI1618365.1"/>
    <property type="molecule type" value="Genomic_DNA"/>
</dbReference>
<sequence>MCGDSHLPPAPESGDLVAIIHSTSQSTFHGRLRLSNRTPGATTSSFECASQTSSSLCDNYMPAQPLRVRIHRYGQPLSIFQNANSDTESDSEDDSSLVNPIMHSFLVNVATVSSTGDERLNLGVGDDGIVGRTVSMLDGRSKRILGEGVIGRS</sequence>
<dbReference type="Proteomes" id="UP001203852">
    <property type="component" value="Unassembled WGS sequence"/>
</dbReference>
<accession>A0AAN6E7Z9</accession>
<dbReference type="AlphaFoldDB" id="A0AAN6E7Z9"/>
<gene>
    <name evidence="1" type="ORF">EDD36DRAFT_460013</name>
</gene>